<reference evidence="4 5" key="1">
    <citation type="submission" date="2016-10" db="EMBL/GenBank/DDBJ databases">
        <title>Genome sequence of Streptomyces gilvigriseus MUSC 26.</title>
        <authorList>
            <person name="Lee L.-H."/>
            <person name="Ser H.-L."/>
        </authorList>
    </citation>
    <scope>NUCLEOTIDE SEQUENCE [LARGE SCALE GENOMIC DNA]</scope>
    <source>
        <strain evidence="4 5">MUSC 26</strain>
    </source>
</reference>
<dbReference type="InterPro" id="IPR034660">
    <property type="entry name" value="DinB/YfiT-like"/>
</dbReference>
<dbReference type="Pfam" id="PF11716">
    <property type="entry name" value="MDMPI_N"/>
    <property type="match status" value="1"/>
</dbReference>
<evidence type="ECO:0000259" key="3">
    <source>
        <dbReference type="Pfam" id="PF11716"/>
    </source>
</evidence>
<evidence type="ECO:0008006" key="6">
    <source>
        <dbReference type="Google" id="ProtNLM"/>
    </source>
</evidence>
<dbReference type="Pfam" id="PF07398">
    <property type="entry name" value="MDMPI_C"/>
    <property type="match status" value="1"/>
</dbReference>
<keyword evidence="5" id="KW-1185">Reference proteome</keyword>
<evidence type="ECO:0000313" key="4">
    <source>
        <dbReference type="EMBL" id="OIV36218.1"/>
    </source>
</evidence>
<evidence type="ECO:0000256" key="1">
    <source>
        <dbReference type="SAM" id="MobiDB-lite"/>
    </source>
</evidence>
<sequence>MDVQRRTHRGSRLEPSRHLELLRQDGELLADSAVATPVAAESSVPGCPGWTVHDVVRHTGSVHRRVIGWVRDGARPAEWERCPPAGHDLVSWYREGLDALARELASHDPSKPAATWYPGDRTMAFWYRRMACETAVHRVDVQGAVRDADDPDPVDNGLALDAVDEVLTVFLGGPRDAEHPLDRHYLDGRAVVVAAGDFAWRVEFGPDGVRVRGGSRDGGDLDGSPLGAPVGGNAEVAGDPSRVLLWLWGRLPGSAVQLRGDPGVLVAFRKRLAADTR</sequence>
<dbReference type="OrthoDB" id="3671213at2"/>
<dbReference type="GO" id="GO:0005886">
    <property type="term" value="C:plasma membrane"/>
    <property type="evidence" value="ECO:0007669"/>
    <property type="project" value="TreeGrafter"/>
</dbReference>
<comment type="caution">
    <text evidence="4">The sequence shown here is derived from an EMBL/GenBank/DDBJ whole genome shotgun (WGS) entry which is preliminary data.</text>
</comment>
<feature type="domain" description="MDMPI C-terminal" evidence="2">
    <location>
        <begin position="158"/>
        <end position="265"/>
    </location>
</feature>
<dbReference type="SUPFAM" id="SSF109854">
    <property type="entry name" value="DinB/YfiT-like putative metalloenzymes"/>
    <property type="match status" value="1"/>
</dbReference>
<accession>A0A1J7C9A8</accession>
<dbReference type="RefSeq" id="WP_071657828.1">
    <property type="nucleotide sequence ID" value="NZ_MLCF01000107.1"/>
</dbReference>
<feature type="domain" description="Mycothiol-dependent maleylpyruvate isomerase metal-binding" evidence="3">
    <location>
        <begin position="27"/>
        <end position="142"/>
    </location>
</feature>
<dbReference type="AlphaFoldDB" id="A0A1J7C9A8"/>
<evidence type="ECO:0000259" key="2">
    <source>
        <dbReference type="Pfam" id="PF07398"/>
    </source>
</evidence>
<protein>
    <recommendedName>
        <fullName evidence="6">Maleylpyruvate isomerase family mycothiol-dependent enzyme</fullName>
    </recommendedName>
</protein>
<feature type="region of interest" description="Disordered" evidence="1">
    <location>
        <begin position="211"/>
        <end position="233"/>
    </location>
</feature>
<dbReference type="InterPro" id="IPR017517">
    <property type="entry name" value="Maleyloyr_isom"/>
</dbReference>
<dbReference type="PANTHER" id="PTHR40758">
    <property type="entry name" value="CONSERVED PROTEIN"/>
    <property type="match status" value="1"/>
</dbReference>
<dbReference type="GO" id="GO:0046872">
    <property type="term" value="F:metal ion binding"/>
    <property type="evidence" value="ECO:0007669"/>
    <property type="project" value="InterPro"/>
</dbReference>
<gene>
    <name evidence="4" type="ORF">BIV57_17460</name>
</gene>
<dbReference type="InterPro" id="IPR024344">
    <property type="entry name" value="MDMPI_metal-binding"/>
</dbReference>
<dbReference type="STRING" id="1428644.BIV57_17460"/>
<evidence type="ECO:0000313" key="5">
    <source>
        <dbReference type="Proteomes" id="UP000243342"/>
    </source>
</evidence>
<organism evidence="4 5">
    <name type="scientific">Mangrovactinospora gilvigrisea</name>
    <dbReference type="NCBI Taxonomy" id="1428644"/>
    <lineage>
        <taxon>Bacteria</taxon>
        <taxon>Bacillati</taxon>
        <taxon>Actinomycetota</taxon>
        <taxon>Actinomycetes</taxon>
        <taxon>Kitasatosporales</taxon>
        <taxon>Streptomycetaceae</taxon>
        <taxon>Mangrovactinospora</taxon>
    </lineage>
</organism>
<dbReference type="Gene3D" id="1.20.120.450">
    <property type="entry name" value="dinb family like domain"/>
    <property type="match status" value="1"/>
</dbReference>
<name>A0A1J7C9A8_9ACTN</name>
<dbReference type="EMBL" id="MLCF01000107">
    <property type="protein sequence ID" value="OIV36218.1"/>
    <property type="molecule type" value="Genomic_DNA"/>
</dbReference>
<dbReference type="InterPro" id="IPR010872">
    <property type="entry name" value="MDMPI_C-term_domain"/>
</dbReference>
<dbReference type="NCBIfam" id="TIGR03083">
    <property type="entry name" value="maleylpyruvate isomerase family mycothiol-dependent enzyme"/>
    <property type="match status" value="1"/>
</dbReference>
<dbReference type="PANTHER" id="PTHR40758:SF1">
    <property type="entry name" value="CONSERVED PROTEIN"/>
    <property type="match status" value="1"/>
</dbReference>
<dbReference type="Proteomes" id="UP000243342">
    <property type="component" value="Unassembled WGS sequence"/>
</dbReference>
<proteinExistence type="predicted"/>